<dbReference type="Pfam" id="PF00072">
    <property type="entry name" value="Response_reg"/>
    <property type="match status" value="1"/>
</dbReference>
<gene>
    <name evidence="9" type="ordered locus">Glov_1151</name>
</gene>
<dbReference type="InterPro" id="IPR003593">
    <property type="entry name" value="AAA+_ATPase"/>
</dbReference>
<dbReference type="PRINTS" id="PR01590">
    <property type="entry name" value="HTHFIS"/>
</dbReference>
<evidence type="ECO:0000259" key="7">
    <source>
        <dbReference type="PROSITE" id="PS50045"/>
    </source>
</evidence>
<dbReference type="SMART" id="SM00382">
    <property type="entry name" value="AAA"/>
    <property type="match status" value="1"/>
</dbReference>
<keyword evidence="3" id="KW-0805">Transcription regulation</keyword>
<dbReference type="FunFam" id="3.40.50.300:FF:000006">
    <property type="entry name" value="DNA-binding transcriptional regulator NtrC"/>
    <property type="match status" value="1"/>
</dbReference>
<dbReference type="RefSeq" id="WP_012469222.1">
    <property type="nucleotide sequence ID" value="NC_010814.1"/>
</dbReference>
<dbReference type="Pfam" id="PF02954">
    <property type="entry name" value="HTH_8"/>
    <property type="match status" value="1"/>
</dbReference>
<dbReference type="PROSITE" id="PS50007">
    <property type="entry name" value="PIPLC_X_DOMAIN"/>
    <property type="match status" value="1"/>
</dbReference>
<dbReference type="SMART" id="SM00448">
    <property type="entry name" value="REC"/>
    <property type="match status" value="1"/>
</dbReference>
<feature type="domain" description="Sigma-54 factor interaction" evidence="7">
    <location>
        <begin position="141"/>
        <end position="369"/>
    </location>
</feature>
<feature type="modified residue" description="4-aspartylphosphate" evidence="5">
    <location>
        <position position="54"/>
    </location>
</feature>
<feature type="region of interest" description="Disordered" evidence="6">
    <location>
        <begin position="447"/>
        <end position="468"/>
    </location>
</feature>
<dbReference type="InterPro" id="IPR002078">
    <property type="entry name" value="Sigma_54_int"/>
</dbReference>
<evidence type="ECO:0000256" key="3">
    <source>
        <dbReference type="ARBA" id="ARBA00023015"/>
    </source>
</evidence>
<keyword evidence="4" id="KW-0804">Transcription</keyword>
<dbReference type="Gene3D" id="3.40.50.2300">
    <property type="match status" value="1"/>
</dbReference>
<evidence type="ECO:0000256" key="6">
    <source>
        <dbReference type="SAM" id="MobiDB-lite"/>
    </source>
</evidence>
<proteinExistence type="predicted"/>
<protein>
    <submittedName>
        <fullName evidence="9">Two component, sigma54 specific, transcriptional regulator, Fis family</fullName>
    </submittedName>
</protein>
<dbReference type="eggNOG" id="COG2204">
    <property type="taxonomic scope" value="Bacteria"/>
</dbReference>
<name>B3E6P8_TRIL1</name>
<organism evidence="9 10">
    <name type="scientific">Trichlorobacter lovleyi (strain ATCC BAA-1151 / DSM 17278 / SZ)</name>
    <name type="common">Geobacter lovleyi</name>
    <dbReference type="NCBI Taxonomy" id="398767"/>
    <lineage>
        <taxon>Bacteria</taxon>
        <taxon>Pseudomonadati</taxon>
        <taxon>Thermodesulfobacteriota</taxon>
        <taxon>Desulfuromonadia</taxon>
        <taxon>Geobacterales</taxon>
        <taxon>Geobacteraceae</taxon>
        <taxon>Trichlorobacter</taxon>
    </lineage>
</organism>
<reference evidence="9 10" key="1">
    <citation type="submission" date="2008-05" db="EMBL/GenBank/DDBJ databases">
        <title>Complete sequence of chromosome of Geobacter lovleyi SZ.</title>
        <authorList>
            <consortium name="US DOE Joint Genome Institute"/>
            <person name="Lucas S."/>
            <person name="Copeland A."/>
            <person name="Lapidus A."/>
            <person name="Glavina del Rio T."/>
            <person name="Dalin E."/>
            <person name="Tice H."/>
            <person name="Bruce D."/>
            <person name="Goodwin L."/>
            <person name="Pitluck S."/>
            <person name="Chertkov O."/>
            <person name="Meincke L."/>
            <person name="Brettin T."/>
            <person name="Detter J.C."/>
            <person name="Han C."/>
            <person name="Tapia R."/>
            <person name="Kuske C.R."/>
            <person name="Schmutz J."/>
            <person name="Larimer F."/>
            <person name="Land M."/>
            <person name="Hauser L."/>
            <person name="Kyrpides N."/>
            <person name="Mikhailova N."/>
            <person name="Sung Y."/>
            <person name="Fletcher K.E."/>
            <person name="Ritalahti K.M."/>
            <person name="Loeffler F.E."/>
            <person name="Richardson P."/>
        </authorList>
    </citation>
    <scope>NUCLEOTIDE SEQUENCE [LARGE SCALE GENOMIC DNA]</scope>
    <source>
        <strain evidence="10">ATCC BAA-1151 / DSM 17278 / SZ</strain>
    </source>
</reference>
<dbReference type="Gene3D" id="1.10.10.60">
    <property type="entry name" value="Homeodomain-like"/>
    <property type="match status" value="1"/>
</dbReference>
<dbReference type="SUPFAM" id="SSF52540">
    <property type="entry name" value="P-loop containing nucleoside triphosphate hydrolases"/>
    <property type="match status" value="1"/>
</dbReference>
<dbReference type="GO" id="GO:0006355">
    <property type="term" value="P:regulation of DNA-templated transcription"/>
    <property type="evidence" value="ECO:0007669"/>
    <property type="project" value="InterPro"/>
</dbReference>
<evidence type="ECO:0000256" key="1">
    <source>
        <dbReference type="ARBA" id="ARBA00022741"/>
    </source>
</evidence>
<dbReference type="PANTHER" id="PTHR32071:SF119">
    <property type="entry name" value="SIGMA L-DEPENDENT TRANSCRIPTIONAL REGULATOR YPLP-RELATED"/>
    <property type="match status" value="1"/>
</dbReference>
<dbReference type="InterPro" id="IPR001789">
    <property type="entry name" value="Sig_transdc_resp-reg_receiver"/>
</dbReference>
<feature type="domain" description="Response regulatory" evidence="8">
    <location>
        <begin position="5"/>
        <end position="119"/>
    </location>
</feature>
<dbReference type="InterPro" id="IPR009057">
    <property type="entry name" value="Homeodomain-like_sf"/>
</dbReference>
<dbReference type="SUPFAM" id="SSF52172">
    <property type="entry name" value="CheY-like"/>
    <property type="match status" value="1"/>
</dbReference>
<dbReference type="Gene3D" id="3.40.50.300">
    <property type="entry name" value="P-loop containing nucleotide triphosphate hydrolases"/>
    <property type="match status" value="1"/>
</dbReference>
<dbReference type="InterPro" id="IPR011006">
    <property type="entry name" value="CheY-like_superfamily"/>
</dbReference>
<dbReference type="Pfam" id="PF25601">
    <property type="entry name" value="AAA_lid_14"/>
    <property type="match status" value="1"/>
</dbReference>
<dbReference type="SUPFAM" id="SSF46689">
    <property type="entry name" value="Homeodomain-like"/>
    <property type="match status" value="1"/>
</dbReference>
<dbReference type="GO" id="GO:0000160">
    <property type="term" value="P:phosphorelay signal transduction system"/>
    <property type="evidence" value="ECO:0007669"/>
    <property type="project" value="InterPro"/>
</dbReference>
<dbReference type="InterPro" id="IPR058031">
    <property type="entry name" value="AAA_lid_NorR"/>
</dbReference>
<dbReference type="GO" id="GO:0005524">
    <property type="term" value="F:ATP binding"/>
    <property type="evidence" value="ECO:0007669"/>
    <property type="project" value="UniProtKB-KW"/>
</dbReference>
<evidence type="ECO:0000256" key="4">
    <source>
        <dbReference type="ARBA" id="ARBA00023163"/>
    </source>
</evidence>
<dbReference type="PANTHER" id="PTHR32071">
    <property type="entry name" value="TRANSCRIPTIONAL REGULATORY PROTEIN"/>
    <property type="match status" value="1"/>
</dbReference>
<dbReference type="InterPro" id="IPR002197">
    <property type="entry name" value="HTH_Fis"/>
</dbReference>
<dbReference type="HOGENOM" id="CLU_000445_0_6_7"/>
<dbReference type="InterPro" id="IPR027417">
    <property type="entry name" value="P-loop_NTPase"/>
</dbReference>
<dbReference type="CDD" id="cd00009">
    <property type="entry name" value="AAA"/>
    <property type="match status" value="1"/>
</dbReference>
<dbReference type="Gene3D" id="1.10.8.60">
    <property type="match status" value="1"/>
</dbReference>
<keyword evidence="5" id="KW-0597">Phosphoprotein</keyword>
<dbReference type="Pfam" id="PF00158">
    <property type="entry name" value="Sigma54_activat"/>
    <property type="match status" value="1"/>
</dbReference>
<evidence type="ECO:0000256" key="2">
    <source>
        <dbReference type="ARBA" id="ARBA00022840"/>
    </source>
</evidence>
<dbReference type="AlphaFoldDB" id="B3E6P8"/>
<dbReference type="PROSITE" id="PS50045">
    <property type="entry name" value="SIGMA54_INTERACT_4"/>
    <property type="match status" value="1"/>
</dbReference>
<evidence type="ECO:0000313" key="10">
    <source>
        <dbReference type="Proteomes" id="UP000002420"/>
    </source>
</evidence>
<evidence type="ECO:0000256" key="5">
    <source>
        <dbReference type="PROSITE-ProRule" id="PRU00169"/>
    </source>
</evidence>
<sequence>MNSFKLLLVEDDPLLGEALYEALHGKGFKVRLAKSGAEALGAASDESFDLLLQDVRLPDVDGLDLLADLLQLQPTVHALVMTGQATVEMAVRAMKLGAFDFITKPFSVDVLMLKLERLLEYRGLEKQLEALSEDTATSRTIITRSPAMRTILDTMTIVAASEVPLLLQGETGTGRKLLAETIHSMSSRKDKPFIRVNCLALPTQLIEAELFGVEKGALPGADRARAGLLEKATGGTLFLEEIAELPLNIQAGLVKRLEEQSTTRIGGSSQHPLDIRLICATRHDLKLLAADGRFRRDLLYRINIVTLPIPPLRERREDIPLLASHFVERFAPTREQQIRLTPGLLDALLLRPWSGNLQELSNLIEQLTVLYPGQRIREHQLPPLEDAPLHIGSQFEKIQVGIPLRDAVADFERRYILRVLESLGGQKGRAAEVLGISRKVLWEKLKRQEPEHSEDTAKTDCYDIVTDH</sequence>
<evidence type="ECO:0000313" key="9">
    <source>
        <dbReference type="EMBL" id="ACD94873.1"/>
    </source>
</evidence>
<dbReference type="OrthoDB" id="9814761at2"/>
<evidence type="ECO:0000259" key="8">
    <source>
        <dbReference type="PROSITE" id="PS50110"/>
    </source>
</evidence>
<dbReference type="Proteomes" id="UP000002420">
    <property type="component" value="Chromosome"/>
</dbReference>
<dbReference type="GO" id="GO:0043565">
    <property type="term" value="F:sequence-specific DNA binding"/>
    <property type="evidence" value="ECO:0007669"/>
    <property type="project" value="InterPro"/>
</dbReference>
<dbReference type="STRING" id="398767.Glov_1151"/>
<keyword evidence="2" id="KW-0067">ATP-binding</keyword>
<accession>B3E6P8</accession>
<keyword evidence="10" id="KW-1185">Reference proteome</keyword>
<dbReference type="KEGG" id="glo:Glov_1151"/>
<keyword evidence="1" id="KW-0547">Nucleotide-binding</keyword>
<dbReference type="PROSITE" id="PS50110">
    <property type="entry name" value="RESPONSE_REGULATORY"/>
    <property type="match status" value="1"/>
</dbReference>
<dbReference type="EMBL" id="CP001089">
    <property type="protein sequence ID" value="ACD94873.1"/>
    <property type="molecule type" value="Genomic_DNA"/>
</dbReference>